<dbReference type="OrthoDB" id="4658174at2"/>
<dbReference type="AlphaFoldDB" id="A0A2A7B8Q1"/>
<dbReference type="Pfam" id="PF12708">
    <property type="entry name" value="Pect-lyase_RHGA_epim"/>
    <property type="match status" value="1"/>
</dbReference>
<proteinExistence type="predicted"/>
<dbReference type="SUPFAM" id="SSF51126">
    <property type="entry name" value="Pectin lyase-like"/>
    <property type="match status" value="1"/>
</dbReference>
<evidence type="ECO:0000313" key="2">
    <source>
        <dbReference type="EMBL" id="PDX87721.1"/>
    </source>
</evidence>
<organism evidence="2 3">
    <name type="scientific">Faecalibacterium prausnitzii</name>
    <dbReference type="NCBI Taxonomy" id="853"/>
    <lineage>
        <taxon>Bacteria</taxon>
        <taxon>Bacillati</taxon>
        <taxon>Bacillota</taxon>
        <taxon>Clostridia</taxon>
        <taxon>Eubacteriales</taxon>
        <taxon>Oscillospiraceae</taxon>
        <taxon>Faecalibacterium</taxon>
    </lineage>
</organism>
<gene>
    <name evidence="2" type="ORF">CHR60_01450</name>
</gene>
<evidence type="ECO:0000313" key="3">
    <source>
        <dbReference type="Proteomes" id="UP000220904"/>
    </source>
</evidence>
<feature type="domain" description="Rhamnogalacturonase A/B/Epimerase-like pectate lyase" evidence="1">
    <location>
        <begin position="19"/>
        <end position="66"/>
    </location>
</feature>
<comment type="caution">
    <text evidence="2">The sequence shown here is derived from an EMBL/GenBank/DDBJ whole genome shotgun (WGS) entry which is preliminary data.</text>
</comment>
<accession>A0A2A7B8Q1</accession>
<dbReference type="InterPro" id="IPR012334">
    <property type="entry name" value="Pectin_lyas_fold"/>
</dbReference>
<protein>
    <recommendedName>
        <fullName evidence="1">Rhamnogalacturonase A/B/Epimerase-like pectate lyase domain-containing protein</fullName>
    </recommendedName>
</protein>
<dbReference type="InterPro" id="IPR024535">
    <property type="entry name" value="RHGA/B-epi-like_pectate_lyase"/>
</dbReference>
<sequence length="350" mass="38951">MVYDLNGTTLSTGGGSGMLNVLDYGFKGDGTTDNLAAFNDLVAARPGETLYFPKGVYAFSGKLVLDFCYMVLDNAELKCTAATKVDRFVEIRGKMTPIGHPRQDMFIRGNGKVNANFKADDCIAVARQKCTLIDHISIQNFQRYGICGKFEDASMETEGLVASNLSYELMVRNCLIETALTYQNAVGIYDTGDSMYTDIVILNVKTALSCNGSSIFHNIHAWCYDFDHSDHDTQKALMENTVFAYIRVNGPRFSDCYCDTYQRGFKFYDGRTLAYITNFRWYIAAETWPTDLPAYVFPANPTGQAMYKVFGADINGSGVTKFSDVDLSSQTNCRWYGIVHNLSDAPSTLQ</sequence>
<dbReference type="RefSeq" id="WP_097791391.1">
    <property type="nucleotide sequence ID" value="NZ_NOUV01000005.1"/>
</dbReference>
<name>A0A2A7B8Q1_9FIRM</name>
<dbReference type="EMBL" id="NOUV01000005">
    <property type="protein sequence ID" value="PDX87721.1"/>
    <property type="molecule type" value="Genomic_DNA"/>
</dbReference>
<dbReference type="Gene3D" id="2.160.20.10">
    <property type="entry name" value="Single-stranded right-handed beta-helix, Pectin lyase-like"/>
    <property type="match status" value="1"/>
</dbReference>
<reference evidence="2 3" key="1">
    <citation type="journal article" date="2017" name="Front. Microbiol.">
        <title>New Insights into the Diversity of the Genus Faecalibacterium.</title>
        <authorList>
            <person name="Benevides L."/>
            <person name="Burman S."/>
            <person name="Martin R."/>
            <person name="Robert V."/>
            <person name="Thomas M."/>
            <person name="Miquel S."/>
            <person name="Chain F."/>
            <person name="Sokol H."/>
            <person name="Bermudez-Humaran L.G."/>
            <person name="Morrison M."/>
            <person name="Langella P."/>
            <person name="Azevedo V.A."/>
            <person name="Chatel J.M."/>
            <person name="Soares S."/>
        </authorList>
    </citation>
    <scope>NUCLEOTIDE SEQUENCE [LARGE SCALE GENOMIC DNA]</scope>
    <source>
        <strain evidence="2 3">AHMP21</strain>
    </source>
</reference>
<evidence type="ECO:0000259" key="1">
    <source>
        <dbReference type="Pfam" id="PF12708"/>
    </source>
</evidence>
<dbReference type="Proteomes" id="UP000220904">
    <property type="component" value="Unassembled WGS sequence"/>
</dbReference>
<dbReference type="InterPro" id="IPR011050">
    <property type="entry name" value="Pectin_lyase_fold/virulence"/>
</dbReference>